<sequence>MSLISVIVPLYKGKRFVERILTMADRNAALLRDRNTPYEMELILVNDDPTETIEKKRFDRVAYPVFLINNERNMGIHASRVRGIDFAHGEYIWLLDQDDRIEDEFLWSQMRILSEKDDAPFVVCNGYIQHKTYTRRIYPSCMMQKLTEFPKAYAYMDNRIVSPGQCIIRKKYIRRFWLSKALRNNGADDLFLWMMILSTGHKPTTNPGLLYTHVNTDRNTSLNLDEMYSSVAEMIDIARLHPEETGIAPELLDIMEYRNNYLWRKKSRNKVGWMTRLVIHGIYAVRQRKYTGMRR</sequence>
<dbReference type="InterPro" id="IPR001173">
    <property type="entry name" value="Glyco_trans_2-like"/>
</dbReference>
<dbReference type="Pfam" id="PF00535">
    <property type="entry name" value="Glycos_transf_2"/>
    <property type="match status" value="1"/>
</dbReference>
<dbReference type="AlphaFoldDB" id="A0A1I0CAN3"/>
<dbReference type="RefSeq" id="WP_074648808.1">
    <property type="nucleotide sequence ID" value="NZ_FOIL01000006.1"/>
</dbReference>
<accession>A0A1I0CAN3</accession>
<dbReference type="PANTHER" id="PTHR43685">
    <property type="entry name" value="GLYCOSYLTRANSFERASE"/>
    <property type="match status" value="1"/>
</dbReference>
<organism evidence="2 3">
    <name type="scientific">[Clostridium] aminophilum</name>
    <dbReference type="NCBI Taxonomy" id="1526"/>
    <lineage>
        <taxon>Bacteria</taxon>
        <taxon>Bacillati</taxon>
        <taxon>Bacillota</taxon>
        <taxon>Clostridia</taxon>
        <taxon>Lachnospirales</taxon>
        <taxon>Lachnospiraceae</taxon>
    </lineage>
</organism>
<evidence type="ECO:0000313" key="3">
    <source>
        <dbReference type="Proteomes" id="UP000199820"/>
    </source>
</evidence>
<dbReference type="PANTHER" id="PTHR43685:SF2">
    <property type="entry name" value="GLYCOSYLTRANSFERASE 2-LIKE DOMAIN-CONTAINING PROTEIN"/>
    <property type="match status" value="1"/>
</dbReference>
<evidence type="ECO:0000259" key="1">
    <source>
        <dbReference type="Pfam" id="PF00535"/>
    </source>
</evidence>
<protein>
    <submittedName>
        <fullName evidence="2">Glycosyl transferase family 2</fullName>
    </submittedName>
</protein>
<dbReference type="CDD" id="cd00761">
    <property type="entry name" value="Glyco_tranf_GTA_type"/>
    <property type="match status" value="1"/>
</dbReference>
<keyword evidence="3" id="KW-1185">Reference proteome</keyword>
<dbReference type="InterPro" id="IPR050834">
    <property type="entry name" value="Glycosyltransf_2"/>
</dbReference>
<keyword evidence="2" id="KW-0808">Transferase</keyword>
<dbReference type="Gene3D" id="3.90.550.10">
    <property type="entry name" value="Spore Coat Polysaccharide Biosynthesis Protein SpsA, Chain A"/>
    <property type="match status" value="1"/>
</dbReference>
<proteinExistence type="predicted"/>
<gene>
    <name evidence="2" type="ORF">SAMN04487771_100680</name>
</gene>
<dbReference type="GO" id="GO:0016740">
    <property type="term" value="F:transferase activity"/>
    <property type="evidence" value="ECO:0007669"/>
    <property type="project" value="UniProtKB-KW"/>
</dbReference>
<reference evidence="3" key="1">
    <citation type="submission" date="2016-10" db="EMBL/GenBank/DDBJ databases">
        <authorList>
            <person name="Varghese N."/>
            <person name="Submissions S."/>
        </authorList>
    </citation>
    <scope>NUCLEOTIDE SEQUENCE [LARGE SCALE GENOMIC DNA]</scope>
    <source>
        <strain evidence="3">KH1P1</strain>
    </source>
</reference>
<feature type="domain" description="Glycosyltransferase 2-like" evidence="1">
    <location>
        <begin position="5"/>
        <end position="175"/>
    </location>
</feature>
<dbReference type="Proteomes" id="UP000199820">
    <property type="component" value="Unassembled WGS sequence"/>
</dbReference>
<dbReference type="SUPFAM" id="SSF53448">
    <property type="entry name" value="Nucleotide-diphospho-sugar transferases"/>
    <property type="match status" value="1"/>
</dbReference>
<evidence type="ECO:0000313" key="2">
    <source>
        <dbReference type="EMBL" id="SET16333.1"/>
    </source>
</evidence>
<dbReference type="InterPro" id="IPR029044">
    <property type="entry name" value="Nucleotide-diphossugar_trans"/>
</dbReference>
<dbReference type="EMBL" id="FOIL01000006">
    <property type="protein sequence ID" value="SET16333.1"/>
    <property type="molecule type" value="Genomic_DNA"/>
</dbReference>
<name>A0A1I0CAN3_9FIRM</name>